<evidence type="ECO:0000256" key="2">
    <source>
        <dbReference type="ARBA" id="ARBA00022448"/>
    </source>
</evidence>
<evidence type="ECO:0000256" key="3">
    <source>
        <dbReference type="ARBA" id="ARBA00022692"/>
    </source>
</evidence>
<keyword evidence="2" id="KW-0813">Transport</keyword>
<keyword evidence="6" id="KW-0406">Ion transport</keyword>
<dbReference type="EMBL" id="JABANN010000482">
    <property type="protein sequence ID" value="KAF4658253.1"/>
    <property type="molecule type" value="Genomic_DNA"/>
</dbReference>
<keyword evidence="5" id="KW-0915">Sodium</keyword>
<evidence type="ECO:0000256" key="5">
    <source>
        <dbReference type="ARBA" id="ARBA00023053"/>
    </source>
</evidence>
<name>A0A7J6LGG9_PEROL</name>
<dbReference type="Pfam" id="PF00999">
    <property type="entry name" value="Na_H_Exchanger"/>
    <property type="match status" value="2"/>
</dbReference>
<evidence type="ECO:0000313" key="13">
    <source>
        <dbReference type="Proteomes" id="UP000572268"/>
    </source>
</evidence>
<feature type="transmembrane region" description="Helical" evidence="10">
    <location>
        <begin position="464"/>
        <end position="484"/>
    </location>
</feature>
<keyword evidence="3 10" id="KW-0812">Transmembrane</keyword>
<dbReference type="InterPro" id="IPR004709">
    <property type="entry name" value="NaH_exchanger"/>
</dbReference>
<dbReference type="PANTHER" id="PTHR10110">
    <property type="entry name" value="SODIUM/HYDROGEN EXCHANGER"/>
    <property type="match status" value="1"/>
</dbReference>
<gene>
    <name evidence="12" type="ORF">FOL46_007045</name>
</gene>
<protein>
    <recommendedName>
        <fullName evidence="11">Cation/H+ exchanger transmembrane domain-containing protein</fullName>
    </recommendedName>
</protein>
<feature type="transmembrane region" description="Helical" evidence="10">
    <location>
        <begin position="20"/>
        <end position="37"/>
    </location>
</feature>
<dbReference type="GO" id="GO:0005886">
    <property type="term" value="C:plasma membrane"/>
    <property type="evidence" value="ECO:0007669"/>
    <property type="project" value="TreeGrafter"/>
</dbReference>
<feature type="transmembrane region" description="Helical" evidence="10">
    <location>
        <begin position="49"/>
        <end position="67"/>
    </location>
</feature>
<keyword evidence="4 10" id="KW-1133">Transmembrane helix</keyword>
<evidence type="ECO:0000313" key="12">
    <source>
        <dbReference type="EMBL" id="KAF4658253.1"/>
    </source>
</evidence>
<evidence type="ECO:0000256" key="1">
    <source>
        <dbReference type="ARBA" id="ARBA00004141"/>
    </source>
</evidence>
<dbReference type="GO" id="GO:0098719">
    <property type="term" value="P:sodium ion import across plasma membrane"/>
    <property type="evidence" value="ECO:0007669"/>
    <property type="project" value="TreeGrafter"/>
</dbReference>
<organism evidence="12 13">
    <name type="scientific">Perkinsus olseni</name>
    <name type="common">Perkinsus atlanticus</name>
    <dbReference type="NCBI Taxonomy" id="32597"/>
    <lineage>
        <taxon>Eukaryota</taxon>
        <taxon>Sar</taxon>
        <taxon>Alveolata</taxon>
        <taxon>Perkinsozoa</taxon>
        <taxon>Perkinsea</taxon>
        <taxon>Perkinsida</taxon>
        <taxon>Perkinsidae</taxon>
        <taxon>Perkinsus</taxon>
    </lineage>
</organism>
<evidence type="ECO:0000256" key="8">
    <source>
        <dbReference type="ARBA" id="ARBA00023201"/>
    </source>
</evidence>
<dbReference type="Gene3D" id="6.10.140.1330">
    <property type="match status" value="1"/>
</dbReference>
<feature type="region of interest" description="Disordered" evidence="9">
    <location>
        <begin position="571"/>
        <end position="593"/>
    </location>
</feature>
<evidence type="ECO:0000259" key="11">
    <source>
        <dbReference type="Pfam" id="PF00999"/>
    </source>
</evidence>
<dbReference type="InterPro" id="IPR006153">
    <property type="entry name" value="Cation/H_exchanger_TM"/>
</dbReference>
<reference evidence="12 13" key="1">
    <citation type="submission" date="2020-04" db="EMBL/GenBank/DDBJ databases">
        <title>Perkinsus olseni comparative genomics.</title>
        <authorList>
            <person name="Bogema D.R."/>
        </authorList>
    </citation>
    <scope>NUCLEOTIDE SEQUENCE [LARGE SCALE GENOMIC DNA]</scope>
    <source>
        <strain evidence="12">ATCC PRA-31</strain>
    </source>
</reference>
<feature type="compositionally biased region" description="Basic and acidic residues" evidence="9">
    <location>
        <begin position="578"/>
        <end position="590"/>
    </location>
</feature>
<feature type="transmembrane region" description="Helical" evidence="10">
    <location>
        <begin position="108"/>
        <end position="130"/>
    </location>
</feature>
<feature type="domain" description="Cation/H+ exchanger transmembrane" evidence="11">
    <location>
        <begin position="281"/>
        <end position="487"/>
    </location>
</feature>
<dbReference type="Proteomes" id="UP000572268">
    <property type="component" value="Unassembled WGS sequence"/>
</dbReference>
<keyword evidence="8" id="KW-0739">Sodium transport</keyword>
<evidence type="ECO:0000256" key="4">
    <source>
        <dbReference type="ARBA" id="ARBA00022989"/>
    </source>
</evidence>
<dbReference type="AlphaFoldDB" id="A0A7J6LGG9"/>
<feature type="transmembrane region" description="Helical" evidence="10">
    <location>
        <begin position="329"/>
        <end position="355"/>
    </location>
</feature>
<dbReference type="PRINTS" id="PR01084">
    <property type="entry name" value="NAHEXCHNGR"/>
</dbReference>
<feature type="transmembrane region" description="Helical" evidence="10">
    <location>
        <begin position="376"/>
        <end position="398"/>
    </location>
</feature>
<evidence type="ECO:0000256" key="10">
    <source>
        <dbReference type="SAM" id="Phobius"/>
    </source>
</evidence>
<feature type="transmembrane region" description="Helical" evidence="10">
    <location>
        <begin position="441"/>
        <end position="458"/>
    </location>
</feature>
<comment type="caution">
    <text evidence="12">The sequence shown here is derived from an EMBL/GenBank/DDBJ whole genome shotgun (WGS) entry which is preliminary data.</text>
</comment>
<evidence type="ECO:0000256" key="9">
    <source>
        <dbReference type="SAM" id="MobiDB-lite"/>
    </source>
</evidence>
<feature type="transmembrane region" description="Helical" evidence="10">
    <location>
        <begin position="281"/>
        <end position="309"/>
    </location>
</feature>
<dbReference type="GO" id="GO:0015385">
    <property type="term" value="F:sodium:proton antiporter activity"/>
    <property type="evidence" value="ECO:0007669"/>
    <property type="project" value="InterPro"/>
</dbReference>
<dbReference type="GO" id="GO:0051453">
    <property type="term" value="P:regulation of intracellular pH"/>
    <property type="evidence" value="ECO:0007669"/>
    <property type="project" value="TreeGrafter"/>
</dbReference>
<keyword evidence="7 10" id="KW-0472">Membrane</keyword>
<comment type="subcellular location">
    <subcellularLocation>
        <location evidence="1">Membrane</location>
        <topology evidence="1">Multi-pass membrane protein</topology>
    </subcellularLocation>
</comment>
<feature type="transmembrane region" description="Helical" evidence="10">
    <location>
        <begin position="181"/>
        <end position="200"/>
    </location>
</feature>
<dbReference type="InterPro" id="IPR018422">
    <property type="entry name" value="Cation/H_exchanger_CPA1"/>
</dbReference>
<proteinExistence type="predicted"/>
<accession>A0A7J6LGG9</accession>
<feature type="domain" description="Cation/H+ exchanger transmembrane" evidence="11">
    <location>
        <begin position="29"/>
        <end position="202"/>
    </location>
</feature>
<evidence type="ECO:0000256" key="6">
    <source>
        <dbReference type="ARBA" id="ARBA00023065"/>
    </source>
</evidence>
<dbReference type="GO" id="GO:0015386">
    <property type="term" value="F:potassium:proton antiporter activity"/>
    <property type="evidence" value="ECO:0007669"/>
    <property type="project" value="TreeGrafter"/>
</dbReference>
<feature type="transmembrane region" description="Helical" evidence="10">
    <location>
        <begin position="79"/>
        <end position="96"/>
    </location>
</feature>
<evidence type="ECO:0000256" key="7">
    <source>
        <dbReference type="ARBA" id="ARBA00023136"/>
    </source>
</evidence>
<dbReference type="PANTHER" id="PTHR10110:SF187">
    <property type="entry name" value="SODIUM_HYDROGEN EXCHANGER"/>
    <property type="match status" value="1"/>
</dbReference>
<sequence length="617" mass="67033">MASLDDDASAYESVVSVNSVLFSAGLLLTFVWGYLVNTGRVKHISQSTGAVLIGFIMGIVVRLLGVADRKEMLGMSAELFYFALLPPIIFDASFSLNTNMFMSNLTSILTFAFIGTTISAYVTSIGLWTFSTSWLVGLKNTEALRGYCMTFGALISSTDPVAVMALMGGSKYRPNKTLHSLVFGESVLNDAVAIVLFAAYQRSMERSPVRFLAGTFVKSLVRFEYPSHIVKGIECSHEEKPQVDEAGFTALTRRRLRTGVTGDGLSIVNWVRLSIVPQAKILMGIALFVVTFGSVIFGILSGALVSASYRKSSLVSYPKYEIAGMFLSIYLTFSLAELLGLSGIMAIFFFGLMLCRYNFHNLSKPSQVASKLVFETLAFFSETLVFLYLGVVACMSVGEYHWNLGLILFTLVLIVLARACNVFPLSWLLNHSTRYDPITGIRGAIAFVLMLRVPTRVGDDTRDLLVTTTISVVFVTTLVGGSLVEHVAVMLGELRPAAAPLPTQETSEPEITITDPSAIDPGLFYVPPAASSSRSAAGRVTLSTELGERLGGALEHVDRTYVQQHLGGAGVDSIGEGSHQRDAIRGEHPAEPGIDIDTYYEDSEAKRLMMGRAVVFE</sequence>
<feature type="transmembrane region" description="Helical" evidence="10">
    <location>
        <begin position="404"/>
        <end position="429"/>
    </location>
</feature>